<proteinExistence type="predicted"/>
<gene>
    <name evidence="1" type="ORF">FB45DRAFT_1056001</name>
</gene>
<dbReference type="EMBL" id="JARKIF010000006">
    <property type="protein sequence ID" value="KAJ7636691.1"/>
    <property type="molecule type" value="Genomic_DNA"/>
</dbReference>
<protein>
    <submittedName>
        <fullName evidence="1">Uncharacterized protein</fullName>
    </submittedName>
</protein>
<name>A0AAD7FTJ4_9AGAR</name>
<organism evidence="1 2">
    <name type="scientific">Roridomyces roridus</name>
    <dbReference type="NCBI Taxonomy" id="1738132"/>
    <lineage>
        <taxon>Eukaryota</taxon>
        <taxon>Fungi</taxon>
        <taxon>Dikarya</taxon>
        <taxon>Basidiomycota</taxon>
        <taxon>Agaricomycotina</taxon>
        <taxon>Agaricomycetes</taxon>
        <taxon>Agaricomycetidae</taxon>
        <taxon>Agaricales</taxon>
        <taxon>Marasmiineae</taxon>
        <taxon>Mycenaceae</taxon>
        <taxon>Roridomyces</taxon>
    </lineage>
</organism>
<accession>A0AAD7FTJ4</accession>
<reference evidence="1" key="1">
    <citation type="submission" date="2023-03" db="EMBL/GenBank/DDBJ databases">
        <title>Massive genome expansion in bonnet fungi (Mycena s.s.) driven by repeated elements and novel gene families across ecological guilds.</title>
        <authorList>
            <consortium name="Lawrence Berkeley National Laboratory"/>
            <person name="Harder C.B."/>
            <person name="Miyauchi S."/>
            <person name="Viragh M."/>
            <person name="Kuo A."/>
            <person name="Thoen E."/>
            <person name="Andreopoulos B."/>
            <person name="Lu D."/>
            <person name="Skrede I."/>
            <person name="Drula E."/>
            <person name="Henrissat B."/>
            <person name="Morin E."/>
            <person name="Kohler A."/>
            <person name="Barry K."/>
            <person name="LaButti K."/>
            <person name="Morin E."/>
            <person name="Salamov A."/>
            <person name="Lipzen A."/>
            <person name="Mereny Z."/>
            <person name="Hegedus B."/>
            <person name="Baldrian P."/>
            <person name="Stursova M."/>
            <person name="Weitz H."/>
            <person name="Taylor A."/>
            <person name="Grigoriev I.V."/>
            <person name="Nagy L.G."/>
            <person name="Martin F."/>
            <person name="Kauserud H."/>
        </authorList>
    </citation>
    <scope>NUCLEOTIDE SEQUENCE</scope>
    <source>
        <strain evidence="1">9284</strain>
    </source>
</reference>
<evidence type="ECO:0000313" key="2">
    <source>
        <dbReference type="Proteomes" id="UP001221142"/>
    </source>
</evidence>
<keyword evidence="2" id="KW-1185">Reference proteome</keyword>
<dbReference type="Proteomes" id="UP001221142">
    <property type="component" value="Unassembled WGS sequence"/>
</dbReference>
<dbReference type="AlphaFoldDB" id="A0AAD7FTJ4"/>
<sequence length="123" mass="13583">MFTFGLLEQGPRGIGHLIAQQEDEVADFAQFGVDWEAHGNPALLAHHAQHNPNARDQHPFDAFSTPDAMSEVVVEPPNCPFTAEQVALLDLQLAQLVDTGSRDMAVRKVVWKEALAICQRIEV</sequence>
<evidence type="ECO:0000313" key="1">
    <source>
        <dbReference type="EMBL" id="KAJ7636691.1"/>
    </source>
</evidence>
<comment type="caution">
    <text evidence="1">The sequence shown here is derived from an EMBL/GenBank/DDBJ whole genome shotgun (WGS) entry which is preliminary data.</text>
</comment>